<feature type="region of interest" description="Disordered" evidence="1">
    <location>
        <begin position="1"/>
        <end position="125"/>
    </location>
</feature>
<organism evidence="2 3">
    <name type="scientific">Streptomyces inusitatus</name>
    <dbReference type="NCBI Taxonomy" id="68221"/>
    <lineage>
        <taxon>Bacteria</taxon>
        <taxon>Bacillati</taxon>
        <taxon>Actinomycetota</taxon>
        <taxon>Actinomycetes</taxon>
        <taxon>Kitasatosporales</taxon>
        <taxon>Streptomycetaceae</taxon>
        <taxon>Streptomyces</taxon>
    </lineage>
</organism>
<gene>
    <name evidence="2" type="ORF">GCM10010387_67810</name>
</gene>
<evidence type="ECO:0000313" key="3">
    <source>
        <dbReference type="Proteomes" id="UP000630936"/>
    </source>
</evidence>
<sequence>MTVGRAAQGPPRTPSPPERTPTGVPHGQVIPGRGGFPHHHNPLQQEEDAMGDKIEEANGYDLGANETIVPATPPTPSATPEDNGSEDDSGNDSQPDTGEPRGHAGHPAHIPENGSPRGLRTVMAL</sequence>
<evidence type="ECO:0000313" key="2">
    <source>
        <dbReference type="EMBL" id="GGZ65312.1"/>
    </source>
</evidence>
<protein>
    <submittedName>
        <fullName evidence="2">Uncharacterized protein</fullName>
    </submittedName>
</protein>
<keyword evidence="3" id="KW-1185">Reference proteome</keyword>
<reference evidence="2" key="1">
    <citation type="journal article" date="2014" name="Int. J. Syst. Evol. Microbiol.">
        <title>Complete genome sequence of Corynebacterium casei LMG S-19264T (=DSM 44701T), isolated from a smear-ripened cheese.</title>
        <authorList>
            <consortium name="US DOE Joint Genome Institute (JGI-PGF)"/>
            <person name="Walter F."/>
            <person name="Albersmeier A."/>
            <person name="Kalinowski J."/>
            <person name="Ruckert C."/>
        </authorList>
    </citation>
    <scope>NUCLEOTIDE SEQUENCE</scope>
    <source>
        <strain evidence="2">JCM 4988</strain>
    </source>
</reference>
<proteinExistence type="predicted"/>
<dbReference type="EMBL" id="BMWG01000050">
    <property type="protein sequence ID" value="GGZ65312.1"/>
    <property type="molecule type" value="Genomic_DNA"/>
</dbReference>
<name>A0A918QR93_9ACTN</name>
<evidence type="ECO:0000256" key="1">
    <source>
        <dbReference type="SAM" id="MobiDB-lite"/>
    </source>
</evidence>
<dbReference type="AlphaFoldDB" id="A0A918QR93"/>
<comment type="caution">
    <text evidence="2">The sequence shown here is derived from an EMBL/GenBank/DDBJ whole genome shotgun (WGS) entry which is preliminary data.</text>
</comment>
<dbReference type="Proteomes" id="UP000630936">
    <property type="component" value="Unassembled WGS sequence"/>
</dbReference>
<reference evidence="2" key="2">
    <citation type="submission" date="2020-09" db="EMBL/GenBank/DDBJ databases">
        <authorList>
            <person name="Sun Q."/>
            <person name="Ohkuma M."/>
        </authorList>
    </citation>
    <scope>NUCLEOTIDE SEQUENCE</scope>
    <source>
        <strain evidence="2">JCM 4988</strain>
    </source>
</reference>
<accession>A0A918QR93</accession>